<keyword evidence="1" id="KW-1185">Reference proteome</keyword>
<protein>
    <submittedName>
        <fullName evidence="2">Uncharacterized protein</fullName>
    </submittedName>
</protein>
<reference evidence="2" key="1">
    <citation type="submission" date="2022-11" db="UniProtKB">
        <authorList>
            <consortium name="WormBaseParasite"/>
        </authorList>
    </citation>
    <scope>IDENTIFICATION</scope>
</reference>
<evidence type="ECO:0000313" key="2">
    <source>
        <dbReference type="WBParaSite" id="nRc.2.0.1.t43301-RA"/>
    </source>
</evidence>
<proteinExistence type="predicted"/>
<evidence type="ECO:0000313" key="1">
    <source>
        <dbReference type="Proteomes" id="UP000887565"/>
    </source>
</evidence>
<organism evidence="1 2">
    <name type="scientific">Romanomermis culicivorax</name>
    <name type="common">Nematode worm</name>
    <dbReference type="NCBI Taxonomy" id="13658"/>
    <lineage>
        <taxon>Eukaryota</taxon>
        <taxon>Metazoa</taxon>
        <taxon>Ecdysozoa</taxon>
        <taxon>Nematoda</taxon>
        <taxon>Enoplea</taxon>
        <taxon>Dorylaimia</taxon>
        <taxon>Mermithida</taxon>
        <taxon>Mermithoidea</taxon>
        <taxon>Mermithidae</taxon>
        <taxon>Romanomermis</taxon>
    </lineage>
</organism>
<dbReference type="WBParaSite" id="nRc.2.0.1.t43301-RA">
    <property type="protein sequence ID" value="nRc.2.0.1.t43301-RA"/>
    <property type="gene ID" value="nRc.2.0.1.g43301"/>
</dbReference>
<sequence>MRGVYRFSGRITVANLKNKPPKEGVYVTLQYCGTPDQYGKRCAGSAESIAWARTNKNGQWEMEKNFTGSGYSFHDFLYINFGKTECLRADQRVKPIRSEKVSVTKNDRVIH</sequence>
<name>A0A915KWW3_ROMCU</name>
<accession>A0A915KWW3</accession>
<dbReference type="AlphaFoldDB" id="A0A915KWW3"/>
<dbReference type="Proteomes" id="UP000887565">
    <property type="component" value="Unplaced"/>
</dbReference>